<dbReference type="EMBL" id="BTGC01000008">
    <property type="protein sequence ID" value="GMM52669.1"/>
    <property type="molecule type" value="Genomic_DNA"/>
</dbReference>
<proteinExistence type="predicted"/>
<evidence type="ECO:0000313" key="1">
    <source>
        <dbReference type="EMBL" id="GMM52669.1"/>
    </source>
</evidence>
<accession>A0AAV5RQ63</accession>
<name>A0AAV5RQ63_STABA</name>
<dbReference type="AlphaFoldDB" id="A0AAV5RQ63"/>
<evidence type="ECO:0000313" key="2">
    <source>
        <dbReference type="Proteomes" id="UP001362899"/>
    </source>
</evidence>
<protein>
    <submittedName>
        <fullName evidence="1">Uncharacterized protein</fullName>
    </submittedName>
</protein>
<reference evidence="1 2" key="1">
    <citation type="journal article" date="2023" name="Elife">
        <title>Identification of key yeast species and microbe-microbe interactions impacting larval growth of Drosophila in the wild.</title>
        <authorList>
            <person name="Mure A."/>
            <person name="Sugiura Y."/>
            <person name="Maeda R."/>
            <person name="Honda K."/>
            <person name="Sakurai N."/>
            <person name="Takahashi Y."/>
            <person name="Watada M."/>
            <person name="Katoh T."/>
            <person name="Gotoh A."/>
            <person name="Gotoh Y."/>
            <person name="Taniguchi I."/>
            <person name="Nakamura K."/>
            <person name="Hayashi T."/>
            <person name="Katayama T."/>
            <person name="Uemura T."/>
            <person name="Hattori Y."/>
        </authorList>
    </citation>
    <scope>NUCLEOTIDE SEQUENCE [LARGE SCALE GENOMIC DNA]</scope>
    <source>
        <strain evidence="1 2">SB-73</strain>
    </source>
</reference>
<organism evidence="1 2">
    <name type="scientific">Starmerella bacillaris</name>
    <name type="common">Yeast</name>
    <name type="synonym">Candida zemplinina</name>
    <dbReference type="NCBI Taxonomy" id="1247836"/>
    <lineage>
        <taxon>Eukaryota</taxon>
        <taxon>Fungi</taxon>
        <taxon>Dikarya</taxon>
        <taxon>Ascomycota</taxon>
        <taxon>Saccharomycotina</taxon>
        <taxon>Dipodascomycetes</taxon>
        <taxon>Dipodascales</taxon>
        <taxon>Trichomonascaceae</taxon>
        <taxon>Starmerella</taxon>
    </lineage>
</organism>
<comment type="caution">
    <text evidence="1">The sequence shown here is derived from an EMBL/GenBank/DDBJ whole genome shotgun (WGS) entry which is preliminary data.</text>
</comment>
<gene>
    <name evidence="1" type="ORF">DASB73_036320</name>
</gene>
<keyword evidence="2" id="KW-1185">Reference proteome</keyword>
<sequence length="219" mass="25667">MYTFAVPVSLNRKRPSDVRALINARQRRNYYRRSFQTEELAIVPVPHTHILCSAHVAHGKDRDHVLREIEINRQGMGIEEFTSAVCDPSTHHHWHIYNPGFQVESQFVDVFAYIERVLKTKMRFLVTYSIVQRKEGREVRTMCFIVSVDQDYDSITLNRLRALLINSCAPITKAYYQHMRLTVVFRNIRVIYADLNMPHCPVIHTLDTSIVDSNRRIVL</sequence>
<dbReference type="Proteomes" id="UP001362899">
    <property type="component" value="Unassembled WGS sequence"/>
</dbReference>